<evidence type="ECO:0000313" key="2">
    <source>
        <dbReference type="EMBL" id="KAK3326769.1"/>
    </source>
</evidence>
<dbReference type="InterPro" id="IPR001763">
    <property type="entry name" value="Rhodanese-like_dom"/>
</dbReference>
<dbReference type="AlphaFoldDB" id="A0AAE0IKS9"/>
<gene>
    <name evidence="2" type="ORF">B0H66DRAFT_551648</name>
</gene>
<dbReference type="Gene3D" id="3.40.250.10">
    <property type="entry name" value="Rhodanese-like domain"/>
    <property type="match status" value="1"/>
</dbReference>
<comment type="caution">
    <text evidence="2">The sequence shown here is derived from an EMBL/GenBank/DDBJ whole genome shotgun (WGS) entry which is preliminary data.</text>
</comment>
<reference evidence="2" key="1">
    <citation type="journal article" date="2023" name="Mol. Phylogenet. Evol.">
        <title>Genome-scale phylogeny and comparative genomics of the fungal order Sordariales.</title>
        <authorList>
            <person name="Hensen N."/>
            <person name="Bonometti L."/>
            <person name="Westerberg I."/>
            <person name="Brannstrom I.O."/>
            <person name="Guillou S."/>
            <person name="Cros-Aarteil S."/>
            <person name="Calhoun S."/>
            <person name="Haridas S."/>
            <person name="Kuo A."/>
            <person name="Mondo S."/>
            <person name="Pangilinan J."/>
            <person name="Riley R."/>
            <person name="LaButti K."/>
            <person name="Andreopoulos B."/>
            <person name="Lipzen A."/>
            <person name="Chen C."/>
            <person name="Yan M."/>
            <person name="Daum C."/>
            <person name="Ng V."/>
            <person name="Clum A."/>
            <person name="Steindorff A."/>
            <person name="Ohm R.A."/>
            <person name="Martin F."/>
            <person name="Silar P."/>
            <person name="Natvig D.O."/>
            <person name="Lalanne C."/>
            <person name="Gautier V."/>
            <person name="Ament-Velasquez S.L."/>
            <person name="Kruys A."/>
            <person name="Hutchinson M.I."/>
            <person name="Powell A.J."/>
            <person name="Barry K."/>
            <person name="Miller A.N."/>
            <person name="Grigoriev I.V."/>
            <person name="Debuchy R."/>
            <person name="Gladieux P."/>
            <person name="Hiltunen Thoren M."/>
            <person name="Johannesson H."/>
        </authorList>
    </citation>
    <scope>NUCLEOTIDE SEQUENCE</scope>
    <source>
        <strain evidence="2">CBS 118394</strain>
    </source>
</reference>
<proteinExistence type="predicted"/>
<sequence length="156" mass="17307">MVGILDYRTSEWTSEDDEDEKMIKGSVNFPLKTGPSQTMRDFGEPQPTPPKEALIVARKANWANELAKPNSPSRSLLNKTIVVAHCLRSKDRTPSFTGGYIRYVGKPRGQRVAILRGGFGAFKDVGGDLSKFYPSSVSVFMIQTNSSPQKVVNRKK</sequence>
<protein>
    <recommendedName>
        <fullName evidence="1">Rhodanese domain-containing protein</fullName>
    </recommendedName>
</protein>
<dbReference type="SUPFAM" id="SSF52821">
    <property type="entry name" value="Rhodanese/Cell cycle control phosphatase"/>
    <property type="match status" value="1"/>
</dbReference>
<dbReference type="PROSITE" id="PS50206">
    <property type="entry name" value="RHODANESE_3"/>
    <property type="match status" value="1"/>
</dbReference>
<accession>A0AAE0IKS9</accession>
<evidence type="ECO:0000259" key="1">
    <source>
        <dbReference type="PROSITE" id="PS50206"/>
    </source>
</evidence>
<name>A0AAE0IKS9_9PEZI</name>
<feature type="domain" description="Rhodanese" evidence="1">
    <location>
        <begin position="23"/>
        <end position="131"/>
    </location>
</feature>
<keyword evidence="3" id="KW-1185">Reference proteome</keyword>
<dbReference type="InterPro" id="IPR036873">
    <property type="entry name" value="Rhodanese-like_dom_sf"/>
</dbReference>
<reference evidence="2" key="2">
    <citation type="submission" date="2023-06" db="EMBL/GenBank/DDBJ databases">
        <authorList>
            <consortium name="Lawrence Berkeley National Laboratory"/>
            <person name="Haridas S."/>
            <person name="Hensen N."/>
            <person name="Bonometti L."/>
            <person name="Westerberg I."/>
            <person name="Brannstrom I.O."/>
            <person name="Guillou S."/>
            <person name="Cros-Aarteil S."/>
            <person name="Calhoun S."/>
            <person name="Kuo A."/>
            <person name="Mondo S."/>
            <person name="Pangilinan J."/>
            <person name="Riley R."/>
            <person name="Labutti K."/>
            <person name="Andreopoulos B."/>
            <person name="Lipzen A."/>
            <person name="Chen C."/>
            <person name="Yanf M."/>
            <person name="Daum C."/>
            <person name="Ng V."/>
            <person name="Clum A."/>
            <person name="Steindorff A."/>
            <person name="Ohm R."/>
            <person name="Martin F."/>
            <person name="Silar P."/>
            <person name="Natvig D."/>
            <person name="Lalanne C."/>
            <person name="Gautier V."/>
            <person name="Ament-Velasquez S.L."/>
            <person name="Kruys A."/>
            <person name="Hutchinson M.I."/>
            <person name="Powell A.J."/>
            <person name="Barry K."/>
            <person name="Miller A.N."/>
            <person name="Grigoriev I.V."/>
            <person name="Debuchy R."/>
            <person name="Gladieux P."/>
            <person name="Thoren M.H."/>
            <person name="Johannesson H."/>
        </authorList>
    </citation>
    <scope>NUCLEOTIDE SEQUENCE</scope>
    <source>
        <strain evidence="2">CBS 118394</strain>
    </source>
</reference>
<organism evidence="2 3">
    <name type="scientific">Apodospora peruviana</name>
    <dbReference type="NCBI Taxonomy" id="516989"/>
    <lineage>
        <taxon>Eukaryota</taxon>
        <taxon>Fungi</taxon>
        <taxon>Dikarya</taxon>
        <taxon>Ascomycota</taxon>
        <taxon>Pezizomycotina</taxon>
        <taxon>Sordariomycetes</taxon>
        <taxon>Sordariomycetidae</taxon>
        <taxon>Sordariales</taxon>
        <taxon>Lasiosphaeriaceae</taxon>
        <taxon>Apodospora</taxon>
    </lineage>
</organism>
<dbReference type="Proteomes" id="UP001283341">
    <property type="component" value="Unassembled WGS sequence"/>
</dbReference>
<dbReference type="EMBL" id="JAUEDM010000002">
    <property type="protein sequence ID" value="KAK3326769.1"/>
    <property type="molecule type" value="Genomic_DNA"/>
</dbReference>
<evidence type="ECO:0000313" key="3">
    <source>
        <dbReference type="Proteomes" id="UP001283341"/>
    </source>
</evidence>